<dbReference type="PANTHER" id="PTHR45624">
    <property type="entry name" value="MITOCHONDRIAL BASIC AMINO ACIDS TRANSPORTER-RELATED"/>
    <property type="match status" value="1"/>
</dbReference>
<feature type="transmembrane region" description="Helical" evidence="11">
    <location>
        <begin position="85"/>
        <end position="106"/>
    </location>
</feature>
<evidence type="ECO:0000256" key="3">
    <source>
        <dbReference type="ARBA" id="ARBA00022448"/>
    </source>
</evidence>
<evidence type="ECO:0000256" key="10">
    <source>
        <dbReference type="RuleBase" id="RU000488"/>
    </source>
</evidence>
<dbReference type="GO" id="GO:0031966">
    <property type="term" value="C:mitochondrial membrane"/>
    <property type="evidence" value="ECO:0007669"/>
    <property type="project" value="UniProtKB-SubCell"/>
</dbReference>
<feature type="repeat" description="Solcar" evidence="9">
    <location>
        <begin position="282"/>
        <end position="367"/>
    </location>
</feature>
<dbReference type="InterPro" id="IPR050567">
    <property type="entry name" value="Mitochondrial_Carrier"/>
</dbReference>
<dbReference type="PANTHER" id="PTHR45624:SF10">
    <property type="entry name" value="SLC (SOLUTE CARRIER) HOMOLOG"/>
    <property type="match status" value="1"/>
</dbReference>
<keyword evidence="8 9" id="KW-0472">Membrane</keyword>
<reference evidence="12" key="1">
    <citation type="submission" date="2021-01" db="EMBL/GenBank/DDBJ databases">
        <authorList>
            <person name="Corre E."/>
            <person name="Pelletier E."/>
            <person name="Niang G."/>
            <person name="Scheremetjew M."/>
            <person name="Finn R."/>
            <person name="Kale V."/>
            <person name="Holt S."/>
            <person name="Cochrane G."/>
            <person name="Meng A."/>
            <person name="Brown T."/>
            <person name="Cohen L."/>
        </authorList>
    </citation>
    <scope>NUCLEOTIDE SEQUENCE</scope>
    <source>
        <strain evidence="12">308</strain>
    </source>
</reference>
<dbReference type="AlphaFoldDB" id="A0A7S1BMB7"/>
<dbReference type="InterPro" id="IPR023395">
    <property type="entry name" value="MCP_dom_sf"/>
</dbReference>
<sequence length="375" mass="40640">MVKKKSYYLARQLLMVIVVMLTAHGDCFTAVCARPFSPLHRSKFKSMLKKQKTCDAVASINPSRIVLSTRGGETLGLYMSSLSPTAASIIAGSIAGAIGVGVAFPLDTLKTKSQVLGQAQSGGSIAATRSSNDTNKIGMFALIKLIYAAEGISGFFGGVRGMMVGQAFIKAVAFGSNKWMLDVVNDAFPHSQTFLTLFVAATFSGFVTSFLVAPFERVKVMMQASDNYANEFQTIKVILNTEGWEGLLTRGLGPTLAREIPSYGIYFVTYGLLMQTTLTTIFGSYTPLIAGAAAGCACWVPVYPIDVVKTLIQNTAGDGENDSFKMMRELYEKEGIGGFFDGLTPKMYRAMVNHATTFWIFDLIMESFKNSKLII</sequence>
<keyword evidence="7" id="KW-0496">Mitochondrion</keyword>
<evidence type="ECO:0000256" key="6">
    <source>
        <dbReference type="ARBA" id="ARBA00022989"/>
    </source>
</evidence>
<evidence type="ECO:0008006" key="13">
    <source>
        <dbReference type="Google" id="ProtNLM"/>
    </source>
</evidence>
<dbReference type="Pfam" id="PF00153">
    <property type="entry name" value="Mito_carr"/>
    <property type="match status" value="3"/>
</dbReference>
<evidence type="ECO:0000256" key="8">
    <source>
        <dbReference type="ARBA" id="ARBA00023136"/>
    </source>
</evidence>
<evidence type="ECO:0000313" key="12">
    <source>
        <dbReference type="EMBL" id="CAD8892064.1"/>
    </source>
</evidence>
<feature type="transmembrane region" description="Helical" evidence="11">
    <location>
        <begin position="145"/>
        <end position="173"/>
    </location>
</feature>
<keyword evidence="4 9" id="KW-0812">Transmembrane</keyword>
<feature type="transmembrane region" description="Helical" evidence="11">
    <location>
        <begin position="193"/>
        <end position="213"/>
    </location>
</feature>
<proteinExistence type="inferred from homology"/>
<dbReference type="EMBL" id="HBFR01026735">
    <property type="protein sequence ID" value="CAD8892064.1"/>
    <property type="molecule type" value="Transcribed_RNA"/>
</dbReference>
<feature type="repeat" description="Solcar" evidence="9">
    <location>
        <begin position="83"/>
        <end position="183"/>
    </location>
</feature>
<name>A0A7S1BMB7_9STRA</name>
<keyword evidence="3 10" id="KW-0813">Transport</keyword>
<organism evidence="12">
    <name type="scientific">Corethron hystrix</name>
    <dbReference type="NCBI Taxonomy" id="216773"/>
    <lineage>
        <taxon>Eukaryota</taxon>
        <taxon>Sar</taxon>
        <taxon>Stramenopiles</taxon>
        <taxon>Ochrophyta</taxon>
        <taxon>Bacillariophyta</taxon>
        <taxon>Coscinodiscophyceae</taxon>
        <taxon>Corethrophycidae</taxon>
        <taxon>Corethrales</taxon>
        <taxon>Corethraceae</taxon>
        <taxon>Corethron</taxon>
    </lineage>
</organism>
<protein>
    <recommendedName>
        <fullName evidence="13">Mitochondrial carrier protein</fullName>
    </recommendedName>
</protein>
<evidence type="ECO:0000256" key="1">
    <source>
        <dbReference type="ARBA" id="ARBA00004225"/>
    </source>
</evidence>
<evidence type="ECO:0000256" key="5">
    <source>
        <dbReference type="ARBA" id="ARBA00022737"/>
    </source>
</evidence>
<feature type="repeat" description="Solcar" evidence="9">
    <location>
        <begin position="192"/>
        <end position="276"/>
    </location>
</feature>
<comment type="similarity">
    <text evidence="2 10">Belongs to the mitochondrial carrier (TC 2.A.29) family.</text>
</comment>
<dbReference type="SUPFAM" id="SSF103506">
    <property type="entry name" value="Mitochondrial carrier"/>
    <property type="match status" value="1"/>
</dbReference>
<evidence type="ECO:0000256" key="7">
    <source>
        <dbReference type="ARBA" id="ARBA00023128"/>
    </source>
</evidence>
<dbReference type="Gene3D" id="1.50.40.10">
    <property type="entry name" value="Mitochondrial carrier domain"/>
    <property type="match status" value="1"/>
</dbReference>
<evidence type="ECO:0000256" key="4">
    <source>
        <dbReference type="ARBA" id="ARBA00022692"/>
    </source>
</evidence>
<dbReference type="InterPro" id="IPR018108">
    <property type="entry name" value="MCP_transmembrane"/>
</dbReference>
<dbReference type="PROSITE" id="PS50920">
    <property type="entry name" value="SOLCAR"/>
    <property type="match status" value="3"/>
</dbReference>
<evidence type="ECO:0000256" key="11">
    <source>
        <dbReference type="SAM" id="Phobius"/>
    </source>
</evidence>
<keyword evidence="5" id="KW-0677">Repeat</keyword>
<gene>
    <name evidence="12" type="ORF">CHYS00102_LOCUS19270</name>
</gene>
<keyword evidence="6 11" id="KW-1133">Transmembrane helix</keyword>
<evidence type="ECO:0000256" key="9">
    <source>
        <dbReference type="PROSITE-ProRule" id="PRU00282"/>
    </source>
</evidence>
<evidence type="ECO:0000256" key="2">
    <source>
        <dbReference type="ARBA" id="ARBA00006375"/>
    </source>
</evidence>
<comment type="subcellular location">
    <subcellularLocation>
        <location evidence="1">Mitochondrion membrane</location>
        <topology evidence="1">Multi-pass membrane protein</topology>
    </subcellularLocation>
</comment>
<accession>A0A7S1BMB7</accession>
<dbReference type="GO" id="GO:0022857">
    <property type="term" value="F:transmembrane transporter activity"/>
    <property type="evidence" value="ECO:0007669"/>
    <property type="project" value="TreeGrafter"/>
</dbReference>